<dbReference type="EMBL" id="JAHXZJ010002982">
    <property type="protein sequence ID" value="KAH0534247.1"/>
    <property type="molecule type" value="Genomic_DNA"/>
</dbReference>
<comment type="caution">
    <text evidence="1">The sequence shown here is derived from an EMBL/GenBank/DDBJ whole genome shotgun (WGS) entry which is preliminary data.</text>
</comment>
<dbReference type="AlphaFoldDB" id="A0AAV7HV91"/>
<proteinExistence type="predicted"/>
<name>A0AAV7HV91_COTGL</name>
<accession>A0AAV7HV91</accession>
<gene>
    <name evidence="1" type="ORF">KQX54_001989</name>
</gene>
<sequence length="420" mass="46284">MASSLSSYWVKFFTAAGFPLDVATKHAVVFSNNRIKPDMLPDLDKPSLKEMGIVLMGDMIAILRYAKKVSEEMTCERFLVDSVDPTLSLNNKNPDNNLSKINKINPTKSTVVKKLPSKVTNVSKIADSSKTKSQVVAKNNLKVKPNIVVTGLKKKTVGSTRVVAPIKKPEDLQAKKRKLEIETIDSDSDESDEDLDLKMNKRLKSDESKINYKVVMNRPTNVATKESLNVTQKKLIDQKRTVFDRLGDSSVTSTTNLIDSTTFNITGIGNDVVKRNSGVFKRLGDKDKKDVSAGILKNEINGKLNQPQGILKNKPNNVGTTSISLIKNPGKSGTMHADHESKKKIVSSSIKQLVRTTKAMKLNSVTSITRKIPNNKLASERLSQLPAKARLGMGMKQVTFNKVATIAHIKKPDVFSRLGV</sequence>
<dbReference type="GO" id="GO:0005634">
    <property type="term" value="C:nucleus"/>
    <property type="evidence" value="ECO:0007669"/>
    <property type="project" value="TreeGrafter"/>
</dbReference>
<evidence type="ECO:0000313" key="1">
    <source>
        <dbReference type="EMBL" id="KAH0534247.1"/>
    </source>
</evidence>
<organism evidence="1 2">
    <name type="scientific">Cotesia glomerata</name>
    <name type="common">Lepidopteran parasitic wasp</name>
    <name type="synonym">Apanteles glomeratus</name>
    <dbReference type="NCBI Taxonomy" id="32391"/>
    <lineage>
        <taxon>Eukaryota</taxon>
        <taxon>Metazoa</taxon>
        <taxon>Ecdysozoa</taxon>
        <taxon>Arthropoda</taxon>
        <taxon>Hexapoda</taxon>
        <taxon>Insecta</taxon>
        <taxon>Pterygota</taxon>
        <taxon>Neoptera</taxon>
        <taxon>Endopterygota</taxon>
        <taxon>Hymenoptera</taxon>
        <taxon>Apocrita</taxon>
        <taxon>Ichneumonoidea</taxon>
        <taxon>Braconidae</taxon>
        <taxon>Microgastrinae</taxon>
        <taxon>Cotesia</taxon>
    </lineage>
</organism>
<evidence type="ECO:0008006" key="3">
    <source>
        <dbReference type="Google" id="ProtNLM"/>
    </source>
</evidence>
<dbReference type="PANTHER" id="PTHR21359:SF1">
    <property type="entry name" value="DUF5577 DOMAIN-CONTAINING PROTEIN"/>
    <property type="match status" value="1"/>
</dbReference>
<dbReference type="InterPro" id="IPR039161">
    <property type="entry name" value="C19orf47-like"/>
</dbReference>
<dbReference type="PANTHER" id="PTHR21359">
    <property type="entry name" value="DUF5577 DOMAIN-CONTAINING PROTEIN"/>
    <property type="match status" value="1"/>
</dbReference>
<protein>
    <recommendedName>
        <fullName evidence="3">SAM domain-containing protein</fullName>
    </recommendedName>
</protein>
<keyword evidence="2" id="KW-1185">Reference proteome</keyword>
<dbReference type="Pfam" id="PF18017">
    <property type="entry name" value="SAM_4"/>
    <property type="match status" value="1"/>
</dbReference>
<dbReference type="Gene3D" id="1.10.150.50">
    <property type="entry name" value="Transcription Factor, Ets-1"/>
    <property type="match status" value="1"/>
</dbReference>
<dbReference type="InterPro" id="IPR013761">
    <property type="entry name" value="SAM/pointed_sf"/>
</dbReference>
<evidence type="ECO:0000313" key="2">
    <source>
        <dbReference type="Proteomes" id="UP000826195"/>
    </source>
</evidence>
<reference evidence="1 2" key="1">
    <citation type="journal article" date="2021" name="J. Hered.">
        <title>A chromosome-level genome assembly of the parasitoid wasp, Cotesia glomerata (Hymenoptera: Braconidae).</title>
        <authorList>
            <person name="Pinto B.J."/>
            <person name="Weis J.J."/>
            <person name="Gamble T."/>
            <person name="Ode P.J."/>
            <person name="Paul R."/>
            <person name="Zaspel J.M."/>
        </authorList>
    </citation>
    <scope>NUCLEOTIDE SEQUENCE [LARGE SCALE GENOMIC DNA]</scope>
    <source>
        <strain evidence="1">CgM1</strain>
    </source>
</reference>
<dbReference type="Proteomes" id="UP000826195">
    <property type="component" value="Unassembled WGS sequence"/>
</dbReference>